<dbReference type="InterPro" id="IPR028389">
    <property type="entry name" value="POT1"/>
</dbReference>
<reference evidence="11" key="1">
    <citation type="submission" date="2022-09" db="EMBL/GenBank/DDBJ databases">
        <title>Fusarium specimens isolated from Avocado Roots.</title>
        <authorList>
            <person name="Stajich J."/>
            <person name="Roper C."/>
            <person name="Heimlech-Rivalta G."/>
        </authorList>
    </citation>
    <scope>NUCLEOTIDE SEQUENCE</scope>
    <source>
        <strain evidence="11">CF00136</strain>
    </source>
</reference>
<dbReference type="SUPFAM" id="SSF50249">
    <property type="entry name" value="Nucleic acid-binding proteins"/>
    <property type="match status" value="2"/>
</dbReference>
<dbReference type="Pfam" id="PF16686">
    <property type="entry name" value="POT1PC"/>
    <property type="match status" value="1"/>
</dbReference>
<dbReference type="Proteomes" id="UP001152049">
    <property type="component" value="Unassembled WGS sequence"/>
</dbReference>
<dbReference type="PANTHER" id="PTHR14513:SF0">
    <property type="entry name" value="PROTECTION OF TELOMERES PROTEIN 1"/>
    <property type="match status" value="1"/>
</dbReference>
<proteinExistence type="inferred from homology"/>
<dbReference type="EMBL" id="JAOQAZ010000030">
    <property type="protein sequence ID" value="KAJ4250520.1"/>
    <property type="molecule type" value="Genomic_DNA"/>
</dbReference>
<dbReference type="GO" id="GO:0032210">
    <property type="term" value="P:regulation of telomere maintenance via telomerase"/>
    <property type="evidence" value="ECO:0007669"/>
    <property type="project" value="TreeGrafter"/>
</dbReference>
<feature type="compositionally biased region" description="Basic residues" evidence="9">
    <location>
        <begin position="382"/>
        <end position="393"/>
    </location>
</feature>
<evidence type="ECO:0000256" key="4">
    <source>
        <dbReference type="ARBA" id="ARBA00015253"/>
    </source>
</evidence>
<evidence type="ECO:0000256" key="3">
    <source>
        <dbReference type="ARBA" id="ARBA00008442"/>
    </source>
</evidence>
<gene>
    <name evidence="11" type="ORF">NW762_011774</name>
</gene>
<dbReference type="SMART" id="SM00976">
    <property type="entry name" value="Telo_bind"/>
    <property type="match status" value="1"/>
</dbReference>
<dbReference type="InterPro" id="IPR011564">
    <property type="entry name" value="Telomer_end-bd_POT1/Cdc13"/>
</dbReference>
<dbReference type="Pfam" id="PF02765">
    <property type="entry name" value="POT1"/>
    <property type="match status" value="1"/>
</dbReference>
<protein>
    <recommendedName>
        <fullName evidence="4">Protection of telomeres protein 1</fullName>
    </recommendedName>
</protein>
<evidence type="ECO:0000256" key="5">
    <source>
        <dbReference type="ARBA" id="ARBA00022454"/>
    </source>
</evidence>
<evidence type="ECO:0000259" key="10">
    <source>
        <dbReference type="SMART" id="SM00976"/>
    </source>
</evidence>
<accession>A0A9W8RSR6</accession>
<dbReference type="InterPro" id="IPR012340">
    <property type="entry name" value="NA-bd_OB-fold"/>
</dbReference>
<feature type="compositionally biased region" description="Acidic residues" evidence="9">
    <location>
        <begin position="464"/>
        <end position="485"/>
    </location>
</feature>
<dbReference type="FunFam" id="2.40.50.140:FF:000303">
    <property type="entry name" value="Protection of telomeres protein 1"/>
    <property type="match status" value="1"/>
</dbReference>
<dbReference type="AlphaFoldDB" id="A0A9W8RSR6"/>
<feature type="domain" description="Telomeric single stranded DNA binding POT1/Cdc13" evidence="10">
    <location>
        <begin position="12"/>
        <end position="157"/>
    </location>
</feature>
<keyword evidence="5" id="KW-0158">Chromosome</keyword>
<evidence type="ECO:0000313" key="11">
    <source>
        <dbReference type="EMBL" id="KAJ4250520.1"/>
    </source>
</evidence>
<feature type="region of interest" description="Disordered" evidence="9">
    <location>
        <begin position="571"/>
        <end position="599"/>
    </location>
</feature>
<feature type="region of interest" description="Disordered" evidence="9">
    <location>
        <begin position="120"/>
        <end position="143"/>
    </location>
</feature>
<keyword evidence="8" id="KW-0539">Nucleus</keyword>
<dbReference type="OrthoDB" id="2186770at2759"/>
<comment type="subcellular location">
    <subcellularLocation>
        <location evidence="2">Chromosome</location>
        <location evidence="2">Telomere</location>
    </subcellularLocation>
    <subcellularLocation>
        <location evidence="1">Nucleus</location>
    </subcellularLocation>
</comment>
<dbReference type="PANTHER" id="PTHR14513">
    <property type="entry name" value="PROTECTION OF TELOMERES 1"/>
    <property type="match status" value="1"/>
</dbReference>
<dbReference type="GO" id="GO:0098505">
    <property type="term" value="F:G-rich strand telomeric DNA binding"/>
    <property type="evidence" value="ECO:0007669"/>
    <property type="project" value="TreeGrafter"/>
</dbReference>
<feature type="region of interest" description="Disordered" evidence="9">
    <location>
        <begin position="462"/>
        <end position="487"/>
    </location>
</feature>
<dbReference type="Gene3D" id="2.40.50.140">
    <property type="entry name" value="Nucleic acid-binding proteins"/>
    <property type="match status" value="2"/>
</dbReference>
<evidence type="ECO:0000256" key="6">
    <source>
        <dbReference type="ARBA" id="ARBA00022895"/>
    </source>
</evidence>
<evidence type="ECO:0000256" key="8">
    <source>
        <dbReference type="ARBA" id="ARBA00023242"/>
    </source>
</evidence>
<evidence type="ECO:0000256" key="7">
    <source>
        <dbReference type="ARBA" id="ARBA00023125"/>
    </source>
</evidence>
<name>A0A9W8RSR6_9HYPO</name>
<dbReference type="GO" id="GO:0000783">
    <property type="term" value="C:nuclear telomere cap complex"/>
    <property type="evidence" value="ECO:0007669"/>
    <property type="project" value="TreeGrafter"/>
</dbReference>
<feature type="compositionally biased region" description="Polar residues" evidence="9">
    <location>
        <begin position="397"/>
        <end position="407"/>
    </location>
</feature>
<evidence type="ECO:0000256" key="1">
    <source>
        <dbReference type="ARBA" id="ARBA00004123"/>
    </source>
</evidence>
<comment type="caution">
    <text evidence="11">The sequence shown here is derived from an EMBL/GenBank/DDBJ whole genome shotgun (WGS) entry which is preliminary data.</text>
</comment>
<keyword evidence="12" id="KW-1185">Reference proteome</keyword>
<keyword evidence="6" id="KW-0779">Telomere</keyword>
<evidence type="ECO:0000256" key="2">
    <source>
        <dbReference type="ARBA" id="ARBA00004574"/>
    </source>
</evidence>
<evidence type="ECO:0000313" key="12">
    <source>
        <dbReference type="Proteomes" id="UP001152049"/>
    </source>
</evidence>
<keyword evidence="7" id="KW-0238">DNA-binding</keyword>
<dbReference type="InterPro" id="IPR032042">
    <property type="entry name" value="POT1PC"/>
</dbReference>
<evidence type="ECO:0000256" key="9">
    <source>
        <dbReference type="SAM" id="MobiDB-lite"/>
    </source>
</evidence>
<sequence length="647" mass="73354">MPPPSSSTLPGYTPIRDILNSKVQNYSFVNVVGVVVDLRTPIATRGTDWKCQVRLFDSSIEDDDSVSLNIFRPQNEMPTAGCGDVMLIRSVKVQHYGSEMPSLLTNRVTKISIYEASKIPKPPSEASCALRPPGNPKDVRPDSKENAFISHMYHNINRDRIPDEIEFESMALTSANVREKFCLLQDVNEGRFCDIVAQVVRPWYDVGDKITLWVSDYTENSTFHHFQFNSEGGRDGDPWGYTDKFTSTASTSDWPGPFGRRCMQVTCWEPHATAIRELKIEPLTWVLMRNVQIKMGHSGANLEGFLREDRGAFGTKIGIQSLDLSINSENIDPRAIEALRRKREYERKRKGQLKEIIEASKAGQKRKSTLASEPESKSNAQARRKAKRAKARANKQDQAGEQDQLSEQAEEDTILVVDMNPQDGQDIRIPLPFVNLNHRANVRVVNFSPSSIVDFARPRKESEMDILSDDGEESPENSDSEDEDYQTQQMTIEDFTKPRKWEWRFFLELEDATVPDKQEKQRLWVAVDNQSGQCLTSLDASNMRQDKEALTALREKMWLLWGNLEEEKLAAQEAAKKGQPPCDSDGEDQQHPETTKSGKAQLSNRAFPCCIQQYGIKVTEPAPSKADAGDGKRWQRMFRLFGVRIVS</sequence>
<dbReference type="GO" id="GO:0010521">
    <property type="term" value="F:telomerase inhibitor activity"/>
    <property type="evidence" value="ECO:0007669"/>
    <property type="project" value="TreeGrafter"/>
</dbReference>
<comment type="similarity">
    <text evidence="3">Belongs to the telombin family.</text>
</comment>
<dbReference type="GO" id="GO:0016233">
    <property type="term" value="P:telomere capping"/>
    <property type="evidence" value="ECO:0007669"/>
    <property type="project" value="TreeGrafter"/>
</dbReference>
<organism evidence="11 12">
    <name type="scientific">Fusarium torreyae</name>
    <dbReference type="NCBI Taxonomy" id="1237075"/>
    <lineage>
        <taxon>Eukaryota</taxon>
        <taxon>Fungi</taxon>
        <taxon>Dikarya</taxon>
        <taxon>Ascomycota</taxon>
        <taxon>Pezizomycotina</taxon>
        <taxon>Sordariomycetes</taxon>
        <taxon>Hypocreomycetidae</taxon>
        <taxon>Hypocreales</taxon>
        <taxon>Nectriaceae</taxon>
        <taxon>Fusarium</taxon>
    </lineage>
</organism>
<feature type="region of interest" description="Disordered" evidence="9">
    <location>
        <begin position="356"/>
        <end position="411"/>
    </location>
</feature>